<dbReference type="PANTHER" id="PTHR11516:SF60">
    <property type="entry name" value="PYRUVATE DEHYDROGENASE E1 COMPONENT SUBUNIT ALPHA"/>
    <property type="match status" value="1"/>
</dbReference>
<dbReference type="InterPro" id="IPR029061">
    <property type="entry name" value="THDP-binding"/>
</dbReference>
<dbReference type="InterPro" id="IPR001017">
    <property type="entry name" value="DH_E1"/>
</dbReference>
<feature type="domain" description="Dehydrogenase E1 component" evidence="4">
    <location>
        <begin position="24"/>
        <end position="317"/>
    </location>
</feature>
<evidence type="ECO:0000313" key="5">
    <source>
        <dbReference type="EMBL" id="VAW22948.1"/>
    </source>
</evidence>
<comment type="cofactor">
    <cofactor evidence="1">
        <name>thiamine diphosphate</name>
        <dbReference type="ChEBI" id="CHEBI:58937"/>
    </cofactor>
</comment>
<dbReference type="GO" id="GO:0006086">
    <property type="term" value="P:pyruvate decarboxylation to acetyl-CoA"/>
    <property type="evidence" value="ECO:0007669"/>
    <property type="project" value="TreeGrafter"/>
</dbReference>
<dbReference type="AlphaFoldDB" id="A0A3B0TY56"/>
<dbReference type="PANTHER" id="PTHR11516">
    <property type="entry name" value="PYRUVATE DEHYDROGENASE E1 COMPONENT, ALPHA SUBUNIT BACTERIAL AND ORGANELLAR"/>
    <property type="match status" value="1"/>
</dbReference>
<dbReference type="Gene3D" id="3.40.50.970">
    <property type="match status" value="1"/>
</dbReference>
<gene>
    <name evidence="5" type="ORF">MNBD_ALPHA11-2521</name>
</gene>
<evidence type="ECO:0000259" key="4">
    <source>
        <dbReference type="Pfam" id="PF00676"/>
    </source>
</evidence>
<keyword evidence="5" id="KW-0012">Acyltransferase</keyword>
<name>A0A3B0TY56_9ZZZZ</name>
<accession>A0A3B0TY56</accession>
<dbReference type="GO" id="GO:0016746">
    <property type="term" value="F:acyltransferase activity"/>
    <property type="evidence" value="ECO:0007669"/>
    <property type="project" value="UniProtKB-KW"/>
</dbReference>
<dbReference type="Pfam" id="PF00676">
    <property type="entry name" value="E1_dh"/>
    <property type="match status" value="1"/>
</dbReference>
<evidence type="ECO:0000256" key="3">
    <source>
        <dbReference type="ARBA" id="ARBA00023052"/>
    </source>
</evidence>
<dbReference type="EMBL" id="UOEQ01000437">
    <property type="protein sequence ID" value="VAW22948.1"/>
    <property type="molecule type" value="Genomic_DNA"/>
</dbReference>
<dbReference type="GO" id="GO:0004739">
    <property type="term" value="F:pyruvate dehydrogenase (acetyl-transferring) activity"/>
    <property type="evidence" value="ECO:0007669"/>
    <property type="project" value="TreeGrafter"/>
</dbReference>
<dbReference type="CDD" id="cd02000">
    <property type="entry name" value="TPP_E1_PDC_ADC_BCADC"/>
    <property type="match status" value="1"/>
</dbReference>
<protein>
    <submittedName>
        <fullName evidence="5">Acetoin dehydrogenase E1 component alpha-subunit</fullName>
        <ecNumber evidence="5">2.3.1.190</ecNumber>
    </submittedName>
</protein>
<keyword evidence="3" id="KW-0786">Thiamine pyrophosphate</keyword>
<proteinExistence type="predicted"/>
<keyword evidence="5" id="KW-0808">Transferase</keyword>
<dbReference type="InterPro" id="IPR050642">
    <property type="entry name" value="PDH_E1_Alpha_Subunit"/>
</dbReference>
<keyword evidence="2" id="KW-0560">Oxidoreductase</keyword>
<reference evidence="5" key="1">
    <citation type="submission" date="2018-06" db="EMBL/GenBank/DDBJ databases">
        <authorList>
            <person name="Zhirakovskaya E."/>
        </authorList>
    </citation>
    <scope>NUCLEOTIDE SEQUENCE</scope>
</reference>
<sequence length="349" mass="37624">MNSTALDASLPSGANSRHVDLYKTMRRIRTFEERVGELFVRGQSAGSMLHLSIGEESAAAGFCAAMEPMDKFTTHHRGHGIFMARGADPKKMMAEIGGKEAGYCRGKGGSMHIADMGLGHLGANAIVGGGIPAIVGAGLAARHHKTGAIAVAFFGDGATGQGVLYEAMNMAALWKLPVVFCCINNQYGMGTRIDQATANPALHERAIAFGLNAETVDGLDVEIVAQAAQRLCDGARSGNPGFLAIDCYRFYGHARKDKSPYRDPVEEENGRKKDPVLFARNQIIKLGLSSEIELDDLDAEIEKEMDATIDFTISQAEPPLKSLFRDVYDPSEPEPEAVRTRINRILAND</sequence>
<evidence type="ECO:0000256" key="2">
    <source>
        <dbReference type="ARBA" id="ARBA00023002"/>
    </source>
</evidence>
<dbReference type="SUPFAM" id="SSF52518">
    <property type="entry name" value="Thiamin diphosphate-binding fold (THDP-binding)"/>
    <property type="match status" value="1"/>
</dbReference>
<evidence type="ECO:0000256" key="1">
    <source>
        <dbReference type="ARBA" id="ARBA00001964"/>
    </source>
</evidence>
<dbReference type="EC" id="2.3.1.190" evidence="5"/>
<organism evidence="5">
    <name type="scientific">hydrothermal vent metagenome</name>
    <dbReference type="NCBI Taxonomy" id="652676"/>
    <lineage>
        <taxon>unclassified sequences</taxon>
        <taxon>metagenomes</taxon>
        <taxon>ecological metagenomes</taxon>
    </lineage>
</organism>